<protein>
    <submittedName>
        <fullName evidence="1">Uncharacterized protein</fullName>
    </submittedName>
</protein>
<keyword evidence="2" id="KW-1185">Reference proteome</keyword>
<gene>
    <name evidence="1" type="ORF">LTS18_005249</name>
</gene>
<comment type="caution">
    <text evidence="1">The sequence shown here is derived from an EMBL/GenBank/DDBJ whole genome shotgun (WGS) entry which is preliminary data.</text>
</comment>
<dbReference type="EMBL" id="JAWDJW010006458">
    <property type="protein sequence ID" value="KAK3064651.1"/>
    <property type="molecule type" value="Genomic_DNA"/>
</dbReference>
<accession>A0ACC3DB31</accession>
<dbReference type="Proteomes" id="UP001186974">
    <property type="component" value="Unassembled WGS sequence"/>
</dbReference>
<evidence type="ECO:0000313" key="2">
    <source>
        <dbReference type="Proteomes" id="UP001186974"/>
    </source>
</evidence>
<organism evidence="1 2">
    <name type="scientific">Coniosporium uncinatum</name>
    <dbReference type="NCBI Taxonomy" id="93489"/>
    <lineage>
        <taxon>Eukaryota</taxon>
        <taxon>Fungi</taxon>
        <taxon>Dikarya</taxon>
        <taxon>Ascomycota</taxon>
        <taxon>Pezizomycotina</taxon>
        <taxon>Dothideomycetes</taxon>
        <taxon>Dothideomycetes incertae sedis</taxon>
        <taxon>Coniosporium</taxon>
    </lineage>
</organism>
<name>A0ACC3DB31_9PEZI</name>
<reference evidence="1" key="1">
    <citation type="submission" date="2024-09" db="EMBL/GenBank/DDBJ databases">
        <title>Black Yeasts Isolated from many extreme environments.</title>
        <authorList>
            <person name="Coleine C."/>
            <person name="Stajich J.E."/>
            <person name="Selbmann L."/>
        </authorList>
    </citation>
    <scope>NUCLEOTIDE SEQUENCE</scope>
    <source>
        <strain evidence="1">CCFEE 5737</strain>
    </source>
</reference>
<proteinExistence type="predicted"/>
<evidence type="ECO:0000313" key="1">
    <source>
        <dbReference type="EMBL" id="KAK3064651.1"/>
    </source>
</evidence>
<sequence length="325" mass="36530">MPGTKRKNTPENPVTGDHNTRARTLDYELKVLKHLPLDSDIFRETTQQLIISHGAQPLDSLLTVLRSNGADDAHISAVRAANRVHKLREIGRKASCNDLCESFRALLEGARAGPVREWASKMLDRIEQELNRAGSDPVVTVVSTHSTARTPTVSNEAVHASQDTVPSRPQVDLLALERLIAEEGVEKQHRQVTEPGQGRRGHSYRLSSSSSALEHPPSDRLSKSYTEKQAPNVPGSFLDLTCWFWFCRGYCSRPDANCDFAHSLKDYLAEYYNGFAHPLRIRYRPTFSETRQKTLEPGHRRSKGMPPEFCPGLAVTPRYTDDLRH</sequence>